<dbReference type="SMART" id="SM00512">
    <property type="entry name" value="Skp1"/>
    <property type="match status" value="1"/>
</dbReference>
<dbReference type="AlphaFoldDB" id="A0A9D4ZER1"/>
<dbReference type="GO" id="GO:0009867">
    <property type="term" value="P:jasmonic acid mediated signaling pathway"/>
    <property type="evidence" value="ECO:0007669"/>
    <property type="project" value="UniProtKB-ARBA"/>
</dbReference>
<name>A0A9D4ZER1_ADICA</name>
<accession>A0A9D4ZER1</accession>
<dbReference type="Pfam" id="PF03931">
    <property type="entry name" value="Skp1_POZ"/>
    <property type="match status" value="1"/>
</dbReference>
<reference evidence="7" key="1">
    <citation type="submission" date="2021-01" db="EMBL/GenBank/DDBJ databases">
        <title>Adiantum capillus-veneris genome.</title>
        <authorList>
            <person name="Fang Y."/>
            <person name="Liao Q."/>
        </authorList>
    </citation>
    <scope>NUCLEOTIDE SEQUENCE</scope>
    <source>
        <strain evidence="7">H3</strain>
        <tissue evidence="7">Leaf</tissue>
    </source>
</reference>
<feature type="compositionally biased region" description="Gly residues" evidence="4">
    <location>
        <begin position="109"/>
        <end position="119"/>
    </location>
</feature>
<dbReference type="Gene3D" id="3.30.710.10">
    <property type="entry name" value="Potassium Channel Kv1.1, Chain A"/>
    <property type="match status" value="1"/>
</dbReference>
<sequence length="218" mass="23702">MTTPSRMLRLLSAADNEVTEVEEVVAVQSLFIRNMLQDTCNPYKAPLSLPLPSSVIRKVFDFCRFQLQTSLNYGIGGDGDGDGDGNGNGNDFCRLQPQPSHNGSTSNGNGTGHCDGDGVGNDNHSNIKHPNSPAGDVQSPSSANDFFSALTPSSILIIMKAADYLLIDDLLDECASKVAELMLKGKSPEQMRREYGLPQDLTIEEVRQIKRRNTWIAS</sequence>
<comment type="caution">
    <text evidence="7">The sequence shown here is derived from an EMBL/GenBank/DDBJ whole genome shotgun (WGS) entry which is preliminary data.</text>
</comment>
<keyword evidence="8" id="KW-1185">Reference proteome</keyword>
<dbReference type="InterPro" id="IPR016897">
    <property type="entry name" value="SKP1"/>
</dbReference>
<evidence type="ECO:0000256" key="3">
    <source>
        <dbReference type="ARBA" id="ARBA00022786"/>
    </source>
</evidence>
<gene>
    <name evidence="7" type="ORF">GOP47_0014958</name>
</gene>
<dbReference type="PANTHER" id="PTHR11165">
    <property type="entry name" value="SKP1"/>
    <property type="match status" value="1"/>
</dbReference>
<feature type="domain" description="SKP1 component POZ" evidence="6">
    <location>
        <begin position="11"/>
        <end position="66"/>
    </location>
</feature>
<comment type="similarity">
    <text evidence="2">Belongs to the SKP1 family.</text>
</comment>
<dbReference type="SUPFAM" id="SSF54695">
    <property type="entry name" value="POZ domain"/>
    <property type="match status" value="1"/>
</dbReference>
<evidence type="ECO:0008006" key="9">
    <source>
        <dbReference type="Google" id="ProtNLM"/>
    </source>
</evidence>
<feature type="region of interest" description="Disordered" evidence="4">
    <location>
        <begin position="78"/>
        <end position="141"/>
    </location>
</feature>
<evidence type="ECO:0000313" key="7">
    <source>
        <dbReference type="EMBL" id="KAI5070615.1"/>
    </source>
</evidence>
<evidence type="ECO:0000256" key="4">
    <source>
        <dbReference type="SAM" id="MobiDB-lite"/>
    </source>
</evidence>
<dbReference type="Pfam" id="PF01466">
    <property type="entry name" value="Skp1"/>
    <property type="match status" value="1"/>
</dbReference>
<dbReference type="GO" id="GO:0006511">
    <property type="term" value="P:ubiquitin-dependent protein catabolic process"/>
    <property type="evidence" value="ECO:0007669"/>
    <property type="project" value="InterPro"/>
</dbReference>
<dbReference type="InterPro" id="IPR016073">
    <property type="entry name" value="Skp1_comp_POZ"/>
</dbReference>
<comment type="pathway">
    <text evidence="1">Protein modification; protein ubiquitination.</text>
</comment>
<evidence type="ECO:0000256" key="2">
    <source>
        <dbReference type="ARBA" id="ARBA00009993"/>
    </source>
</evidence>
<feature type="domain" description="SKP1 component dimerisation" evidence="5">
    <location>
        <begin position="169"/>
        <end position="216"/>
    </location>
</feature>
<feature type="compositionally biased region" description="Gly residues" evidence="4">
    <location>
        <begin position="78"/>
        <end position="88"/>
    </location>
</feature>
<dbReference type="InterPro" id="IPR016072">
    <property type="entry name" value="Skp1_comp_dimer"/>
</dbReference>
<evidence type="ECO:0000256" key="1">
    <source>
        <dbReference type="ARBA" id="ARBA00004906"/>
    </source>
</evidence>
<dbReference type="EMBL" id="JABFUD020000014">
    <property type="protein sequence ID" value="KAI5070615.1"/>
    <property type="molecule type" value="Genomic_DNA"/>
</dbReference>
<evidence type="ECO:0000313" key="8">
    <source>
        <dbReference type="Proteomes" id="UP000886520"/>
    </source>
</evidence>
<dbReference type="OrthoDB" id="10614542at2759"/>
<dbReference type="Proteomes" id="UP000886520">
    <property type="component" value="Chromosome 14"/>
</dbReference>
<proteinExistence type="inferred from homology"/>
<dbReference type="InterPro" id="IPR001232">
    <property type="entry name" value="SKP1-like"/>
</dbReference>
<evidence type="ECO:0000259" key="5">
    <source>
        <dbReference type="Pfam" id="PF01466"/>
    </source>
</evidence>
<protein>
    <recommendedName>
        <fullName evidence="9">SKP1-like protein</fullName>
    </recommendedName>
</protein>
<organism evidence="7 8">
    <name type="scientific">Adiantum capillus-veneris</name>
    <name type="common">Maidenhair fern</name>
    <dbReference type="NCBI Taxonomy" id="13818"/>
    <lineage>
        <taxon>Eukaryota</taxon>
        <taxon>Viridiplantae</taxon>
        <taxon>Streptophyta</taxon>
        <taxon>Embryophyta</taxon>
        <taxon>Tracheophyta</taxon>
        <taxon>Polypodiopsida</taxon>
        <taxon>Polypodiidae</taxon>
        <taxon>Polypodiales</taxon>
        <taxon>Pteridineae</taxon>
        <taxon>Pteridaceae</taxon>
        <taxon>Vittarioideae</taxon>
        <taxon>Adiantum</taxon>
    </lineage>
</organism>
<keyword evidence="3" id="KW-0833">Ubl conjugation pathway</keyword>
<dbReference type="InterPro" id="IPR011333">
    <property type="entry name" value="SKP1/BTB/POZ_sf"/>
</dbReference>
<dbReference type="SUPFAM" id="SSF81382">
    <property type="entry name" value="Skp1 dimerisation domain-like"/>
    <property type="match status" value="1"/>
</dbReference>
<evidence type="ECO:0000259" key="6">
    <source>
        <dbReference type="Pfam" id="PF03931"/>
    </source>
</evidence>
<dbReference type="InterPro" id="IPR036296">
    <property type="entry name" value="SKP1-like_dim_sf"/>
</dbReference>